<proteinExistence type="predicted"/>
<gene>
    <name evidence="1" type="ORF">ABID29_001827</name>
</gene>
<keyword evidence="2" id="KW-1185">Reference proteome</keyword>
<evidence type="ECO:0000313" key="2">
    <source>
        <dbReference type="Proteomes" id="UP001549122"/>
    </source>
</evidence>
<dbReference type="RefSeq" id="WP_354365824.1">
    <property type="nucleotide sequence ID" value="NZ_JBEPLO010000021.1"/>
</dbReference>
<comment type="caution">
    <text evidence="1">The sequence shown here is derived from an EMBL/GenBank/DDBJ whole genome shotgun (WGS) entry which is preliminary data.</text>
</comment>
<evidence type="ECO:0000313" key="1">
    <source>
        <dbReference type="EMBL" id="MET3558701.1"/>
    </source>
</evidence>
<evidence type="ECO:0008006" key="3">
    <source>
        <dbReference type="Google" id="ProtNLM"/>
    </source>
</evidence>
<dbReference type="Proteomes" id="UP001549122">
    <property type="component" value="Unassembled WGS sequence"/>
</dbReference>
<organism evidence="1 2">
    <name type="scientific">Streptococcus rupicaprae</name>
    <dbReference type="NCBI Taxonomy" id="759619"/>
    <lineage>
        <taxon>Bacteria</taxon>
        <taxon>Bacillati</taxon>
        <taxon>Bacillota</taxon>
        <taxon>Bacilli</taxon>
        <taxon>Lactobacillales</taxon>
        <taxon>Streptococcaceae</taxon>
        <taxon>Streptococcus</taxon>
    </lineage>
</organism>
<accession>A0ABV2FJH4</accession>
<dbReference type="EMBL" id="JBEPLO010000021">
    <property type="protein sequence ID" value="MET3558701.1"/>
    <property type="molecule type" value="Genomic_DNA"/>
</dbReference>
<sequence>MRYADRVVLITTTTQKELLGEKIVKKESEPIPCFRGGFSIDEQMGIFGNYSHDRFKLYLKGKYDGFVEVKYQGKIRKINGKIHYRNQTVIYL</sequence>
<name>A0ABV2FJH4_9STRE</name>
<reference evidence="1 2" key="1">
    <citation type="submission" date="2024-06" db="EMBL/GenBank/DDBJ databases">
        <title>Genomic Encyclopedia of Type Strains, Phase IV (KMG-IV): sequencing the most valuable type-strain genomes for metagenomic binning, comparative biology and taxonomic classification.</title>
        <authorList>
            <person name="Goeker M."/>
        </authorList>
    </citation>
    <scope>NUCLEOTIDE SEQUENCE [LARGE SCALE GENOMIC DNA]</scope>
    <source>
        <strain evidence="1 2">DSM 28303</strain>
    </source>
</reference>
<protein>
    <recommendedName>
        <fullName evidence="3">Phage protein</fullName>
    </recommendedName>
</protein>